<evidence type="ECO:0000313" key="2">
    <source>
        <dbReference type="EMBL" id="NDY95949.1"/>
    </source>
</evidence>
<protein>
    <submittedName>
        <fullName evidence="2">Uncharacterized protein</fullName>
    </submittedName>
</protein>
<evidence type="ECO:0000256" key="1">
    <source>
        <dbReference type="SAM" id="Phobius"/>
    </source>
</evidence>
<dbReference type="AlphaFoldDB" id="A0A845VFF2"/>
<keyword evidence="3" id="KW-1185">Reference proteome</keyword>
<keyword evidence="1" id="KW-1133">Transmembrane helix</keyword>
<reference evidence="2 3" key="1">
    <citation type="submission" date="2020-02" db="EMBL/GenBank/DDBJ databases">
        <authorList>
            <person name="Zhang X.-Y."/>
        </authorList>
    </citation>
    <scope>NUCLEOTIDE SEQUENCE [LARGE SCALE GENOMIC DNA]</scope>
    <source>
        <strain evidence="2 3">C33</strain>
    </source>
</reference>
<feature type="transmembrane region" description="Helical" evidence="1">
    <location>
        <begin position="20"/>
        <end position="50"/>
    </location>
</feature>
<gene>
    <name evidence="2" type="ORF">G3I74_09425</name>
</gene>
<dbReference type="RefSeq" id="WP_164211344.1">
    <property type="nucleotide sequence ID" value="NZ_JAAGSC010000041.1"/>
</dbReference>
<keyword evidence="1" id="KW-0472">Membrane</keyword>
<accession>A0A845VFF2</accession>
<proteinExistence type="predicted"/>
<name>A0A845VFF2_9GAMM</name>
<keyword evidence="1" id="KW-0812">Transmembrane</keyword>
<dbReference type="Proteomes" id="UP000484885">
    <property type="component" value="Unassembled WGS sequence"/>
</dbReference>
<sequence>MKHSRRSPFYQPPTSPLARLGLALAGIGILALSFMLGLFVLAIAMGLALIGGVVIAVRRLLAGKSSPEDEARGPIDVEYRVIHRSRGDRGPD</sequence>
<dbReference type="EMBL" id="JAAGSC010000041">
    <property type="protein sequence ID" value="NDY95949.1"/>
    <property type="molecule type" value="Genomic_DNA"/>
</dbReference>
<organism evidence="2 3">
    <name type="scientific">Wenzhouxiangella limi</name>
    <dbReference type="NCBI Taxonomy" id="2707351"/>
    <lineage>
        <taxon>Bacteria</taxon>
        <taxon>Pseudomonadati</taxon>
        <taxon>Pseudomonadota</taxon>
        <taxon>Gammaproteobacteria</taxon>
        <taxon>Chromatiales</taxon>
        <taxon>Wenzhouxiangellaceae</taxon>
        <taxon>Wenzhouxiangella</taxon>
    </lineage>
</organism>
<evidence type="ECO:0000313" key="3">
    <source>
        <dbReference type="Proteomes" id="UP000484885"/>
    </source>
</evidence>
<comment type="caution">
    <text evidence="2">The sequence shown here is derived from an EMBL/GenBank/DDBJ whole genome shotgun (WGS) entry which is preliminary data.</text>
</comment>